<evidence type="ECO:0000256" key="3">
    <source>
        <dbReference type="ARBA" id="ARBA00023157"/>
    </source>
</evidence>
<dbReference type="SMART" id="SM00202">
    <property type="entry name" value="SR"/>
    <property type="match status" value="12"/>
</dbReference>
<feature type="disulfide bond" evidence="5">
    <location>
        <begin position="1079"/>
        <end position="1143"/>
    </location>
</feature>
<keyword evidence="1" id="KW-0732">Signal</keyword>
<feature type="disulfide bond" evidence="5">
    <location>
        <begin position="715"/>
        <end position="779"/>
    </location>
</feature>
<feature type="domain" description="SRCR" evidence="8">
    <location>
        <begin position="1054"/>
        <end position="1154"/>
    </location>
</feature>
<feature type="non-terminal residue" evidence="9">
    <location>
        <position position="1"/>
    </location>
</feature>
<feature type="disulfide bond" evidence="5">
    <location>
        <begin position="1442"/>
        <end position="1452"/>
    </location>
</feature>
<feature type="domain" description="SRCR" evidence="8">
    <location>
        <begin position="690"/>
        <end position="790"/>
    </location>
</feature>
<feature type="disulfide bond" evidence="5">
    <location>
        <begin position="467"/>
        <end position="531"/>
    </location>
</feature>
<feature type="domain" description="SRCR" evidence="8">
    <location>
        <begin position="198"/>
        <end position="281"/>
    </location>
</feature>
<feature type="disulfide bond" evidence="5">
    <location>
        <begin position="1208"/>
        <end position="1272"/>
    </location>
</feature>
<proteinExistence type="predicted"/>
<dbReference type="Pfam" id="PF00530">
    <property type="entry name" value="SRCR"/>
    <property type="match status" value="11"/>
</dbReference>
<feature type="transmembrane region" description="Helical" evidence="7">
    <location>
        <begin position="1709"/>
        <end position="1733"/>
    </location>
</feature>
<feature type="disulfide bond" evidence="5">
    <location>
        <begin position="480"/>
        <end position="541"/>
    </location>
</feature>
<feature type="disulfide bond" evidence="5">
    <location>
        <begin position="759"/>
        <end position="769"/>
    </location>
</feature>
<dbReference type="Proteomes" id="UP000326458">
    <property type="component" value="Unassembled WGS sequence"/>
</dbReference>
<feature type="disulfide bond" evidence="5">
    <location>
        <begin position="898"/>
        <end position="908"/>
    </location>
</feature>
<evidence type="ECO:0000313" key="9">
    <source>
        <dbReference type="EMBL" id="KAB0348841.1"/>
    </source>
</evidence>
<comment type="caution">
    <text evidence="5">Lacks conserved residue(s) required for the propagation of feature annotation.</text>
</comment>
<feature type="disulfide bond" evidence="5">
    <location>
        <begin position="1252"/>
        <end position="1262"/>
    </location>
</feature>
<protein>
    <recommendedName>
        <fullName evidence="8">SRCR domain-containing protein</fullName>
    </recommendedName>
</protein>
<evidence type="ECO:0000256" key="5">
    <source>
        <dbReference type="PROSITE-ProRule" id="PRU00196"/>
    </source>
</evidence>
<dbReference type="GO" id="GO:0016020">
    <property type="term" value="C:membrane"/>
    <property type="evidence" value="ECO:0007669"/>
    <property type="project" value="InterPro"/>
</dbReference>
<dbReference type="FunFam" id="3.10.250.10:FF:000009">
    <property type="entry name" value="WC1"/>
    <property type="match status" value="1"/>
</dbReference>
<feature type="disulfide bond" evidence="5">
    <location>
        <begin position="1004"/>
        <end position="1014"/>
    </location>
</feature>
<feature type="disulfide bond" evidence="5">
    <location>
        <begin position="385"/>
        <end position="395"/>
    </location>
</feature>
<evidence type="ECO:0000313" key="10">
    <source>
        <dbReference type="Proteomes" id="UP000326458"/>
    </source>
</evidence>
<dbReference type="Gene3D" id="2.60.40.4100">
    <property type="entry name" value="Zona pellucida, ZP-C domain"/>
    <property type="match status" value="1"/>
</dbReference>
<dbReference type="InterPro" id="IPR036772">
    <property type="entry name" value="SRCR-like_dom_sf"/>
</dbReference>
<organism evidence="9 10">
    <name type="scientific">Muntiacus muntjak</name>
    <name type="common">Barking deer</name>
    <name type="synonym">Indian muntjac</name>
    <dbReference type="NCBI Taxonomy" id="9888"/>
    <lineage>
        <taxon>Eukaryota</taxon>
        <taxon>Metazoa</taxon>
        <taxon>Chordata</taxon>
        <taxon>Craniata</taxon>
        <taxon>Vertebrata</taxon>
        <taxon>Euteleostomi</taxon>
        <taxon>Mammalia</taxon>
        <taxon>Eutheria</taxon>
        <taxon>Laurasiatheria</taxon>
        <taxon>Artiodactyla</taxon>
        <taxon>Ruminantia</taxon>
        <taxon>Pecora</taxon>
        <taxon>Cervidae</taxon>
        <taxon>Muntiacinae</taxon>
        <taxon>Muntiacus</taxon>
    </lineage>
</organism>
<dbReference type="PRINTS" id="PR00258">
    <property type="entry name" value="SPERACTRCPTR"/>
</dbReference>
<keyword evidence="7" id="KW-0472">Membrane</keyword>
<keyword evidence="4" id="KW-0325">Glycoprotein</keyword>
<dbReference type="FunFam" id="3.10.250.10:FF:000003">
    <property type="entry name" value="Deleted in malignant brain tumors 1"/>
    <property type="match status" value="6"/>
</dbReference>
<dbReference type="SUPFAM" id="SSF56487">
    <property type="entry name" value="SRCR-like"/>
    <property type="match status" value="12"/>
</dbReference>
<feature type="disulfide bond" evidence="5">
    <location>
        <begin position="511"/>
        <end position="521"/>
    </location>
</feature>
<feature type="compositionally biased region" description="Low complexity" evidence="6">
    <location>
        <begin position="1588"/>
        <end position="1600"/>
    </location>
</feature>
<feature type="domain" description="SRCR" evidence="8">
    <location>
        <begin position="1183"/>
        <end position="1283"/>
    </location>
</feature>
<dbReference type="PANTHER" id="PTHR19331:SF470">
    <property type="entry name" value="DELETED IN MALIGNANT BRAIN TUMORS 1 PROTEIN"/>
    <property type="match status" value="1"/>
</dbReference>
<feature type="disulfide bond" evidence="5">
    <location>
        <begin position="250"/>
        <end position="260"/>
    </location>
</feature>
<feature type="domain" description="SRCR" evidence="8">
    <location>
        <begin position="1288"/>
        <end position="1366"/>
    </location>
</feature>
<feature type="domain" description="SRCR" evidence="8">
    <location>
        <begin position="67"/>
        <end position="175"/>
    </location>
</feature>
<evidence type="ECO:0000256" key="1">
    <source>
        <dbReference type="ARBA" id="ARBA00022729"/>
    </source>
</evidence>
<evidence type="ECO:0000256" key="7">
    <source>
        <dbReference type="SAM" id="Phobius"/>
    </source>
</evidence>
<evidence type="ECO:0000259" key="8">
    <source>
        <dbReference type="PROSITE" id="PS50287"/>
    </source>
</evidence>
<feature type="disulfide bond" evidence="5">
    <location>
        <begin position="973"/>
        <end position="1034"/>
    </location>
</feature>
<dbReference type="FunFam" id="3.10.250.10:FF:000006">
    <property type="entry name" value="neurotrypsin isoform X2"/>
    <property type="match status" value="2"/>
</dbReference>
<dbReference type="PROSITE" id="PS50287">
    <property type="entry name" value="SRCR_2"/>
    <property type="match status" value="12"/>
</dbReference>
<feature type="region of interest" description="Disordered" evidence="6">
    <location>
        <begin position="649"/>
        <end position="678"/>
    </location>
</feature>
<keyword evidence="3 5" id="KW-1015">Disulfide bond</keyword>
<feature type="disulfide bond" evidence="5">
    <location>
        <begin position="341"/>
        <end position="405"/>
    </location>
</feature>
<feature type="disulfide bond" evidence="5">
    <location>
        <begin position="586"/>
        <end position="647"/>
    </location>
</feature>
<reference evidence="9 10" key="1">
    <citation type="submission" date="2019-06" db="EMBL/GenBank/DDBJ databases">
        <title>Discovery of a novel chromosome fission-fusion reversal in muntjac.</title>
        <authorList>
            <person name="Mudd A.B."/>
            <person name="Bredeson J.V."/>
            <person name="Baum R."/>
            <person name="Hockemeyer D."/>
            <person name="Rokhsar D.S."/>
        </authorList>
    </citation>
    <scope>NUCLEOTIDE SEQUENCE [LARGE SCALE GENOMIC DNA]</scope>
    <source>
        <strain evidence="9">UTSW_UCB_Mm</strain>
        <tissue evidence="9">Fibroblast cell line</tissue>
    </source>
</reference>
<feature type="disulfide bond" evidence="5">
    <location>
        <begin position="1123"/>
        <end position="1133"/>
    </location>
</feature>
<feature type="domain" description="SRCR" evidence="8">
    <location>
        <begin position="1373"/>
        <end position="1473"/>
    </location>
</feature>
<feature type="disulfide bond" evidence="5">
    <location>
        <begin position="1092"/>
        <end position="1153"/>
    </location>
</feature>
<keyword evidence="10" id="KW-1185">Reference proteome</keyword>
<dbReference type="PANTHER" id="PTHR19331">
    <property type="entry name" value="SCAVENGER RECEPTOR DOMAIN-CONTAINING"/>
    <property type="match status" value="1"/>
</dbReference>
<feature type="region of interest" description="Disordered" evidence="6">
    <location>
        <begin position="1535"/>
        <end position="1701"/>
    </location>
</feature>
<feature type="domain" description="SRCR" evidence="8">
    <location>
        <begin position="935"/>
        <end position="1035"/>
    </location>
</feature>
<keyword evidence="2" id="KW-0677">Repeat</keyword>
<feature type="domain" description="SRCR" evidence="8">
    <location>
        <begin position="548"/>
        <end position="648"/>
    </location>
</feature>
<feature type="disulfide bond" evidence="5">
    <location>
        <begin position="1411"/>
        <end position="1472"/>
    </location>
</feature>
<feature type="disulfide bond" evidence="5">
    <location>
        <begin position="728"/>
        <end position="789"/>
    </location>
</feature>
<gene>
    <name evidence="9" type="ORF">FD754_013698</name>
</gene>
<accession>A0A5N3VHV7</accession>
<feature type="domain" description="SRCR" evidence="8">
    <location>
        <begin position="316"/>
        <end position="416"/>
    </location>
</feature>
<dbReference type="EMBL" id="VCEA01000002">
    <property type="protein sequence ID" value="KAB0348841.1"/>
    <property type="molecule type" value="Genomic_DNA"/>
</dbReference>
<feature type="domain" description="SRCR" evidence="8">
    <location>
        <begin position="829"/>
        <end position="913"/>
    </location>
</feature>
<dbReference type="Gene3D" id="3.10.250.10">
    <property type="entry name" value="SRCR-like domain"/>
    <property type="match status" value="13"/>
</dbReference>
<dbReference type="InterPro" id="IPR001190">
    <property type="entry name" value="SRCR"/>
</dbReference>
<feature type="compositionally biased region" description="Basic and acidic residues" evidence="6">
    <location>
        <begin position="1557"/>
        <end position="1567"/>
    </location>
</feature>
<feature type="disulfide bond" evidence="5">
    <location>
        <begin position="1221"/>
        <end position="1282"/>
    </location>
</feature>
<evidence type="ECO:0000256" key="6">
    <source>
        <dbReference type="SAM" id="MobiDB-lite"/>
    </source>
</evidence>
<evidence type="ECO:0000256" key="4">
    <source>
        <dbReference type="ARBA" id="ARBA00023180"/>
    </source>
</evidence>
<comment type="caution">
    <text evidence="9">The sequence shown here is derived from an EMBL/GenBank/DDBJ whole genome shotgun (WGS) entry which is preliminary data.</text>
</comment>
<name>A0A5N3VHV7_MUNMU</name>
<dbReference type="PROSITE" id="PS00420">
    <property type="entry name" value="SRCR_1"/>
    <property type="match status" value="6"/>
</dbReference>
<feature type="disulfide bond" evidence="5">
    <location>
        <begin position="960"/>
        <end position="1024"/>
    </location>
</feature>
<feature type="domain" description="SRCR" evidence="8">
    <location>
        <begin position="442"/>
        <end position="542"/>
    </location>
</feature>
<dbReference type="InterPro" id="IPR042235">
    <property type="entry name" value="ZP-C_dom"/>
</dbReference>
<feature type="disulfide bond" evidence="5">
    <location>
        <begin position="573"/>
        <end position="637"/>
    </location>
</feature>
<sequence length="1833" mass="196454">WMRETGFLKTDYDALPSELPGSNPLGMGSPHPAEQALSPGNKDTPFLCTVKSTLFEVTAHASIVQVPFFFPGTLDSTLAMTQCSGRVEVYFEGVGCAVCAYLWEESDAQAVCRRWAAGQPSRPRRRPLRPGTGPILLDQARCSGVEWSLCSAPTAAGSSTAVRARKTPASSAPCLQPQSQVEKQKNQYWLNVLYWLQLQLVKGSGRCSGGGEVFYHGQWGRVCEDPWDMHEAKLAHFGEGGQFLLDDVDCMGKESFLGQCPHANWYIRICGPGEDASVSTRPVPHPRLHSWPPLHPSATTPSASPPCSSPGAWMAVRLVGGPGRCSGRVEVLVQDTWGTVCDDLWDLAEATVVCRQLECGQAVAAPPGAHFGAGSGKIVLDNMQCVGSESHLGQCVHGGKAGHNCGHLEDASVICTGSLEHFRPATLLPASSPKDLLCWAPLRLAGGHGSCAGRVEVFYQGAWGTVCDDLWDLPEASVVCRQLGCGWAVEAPGEAHFGEGSGKILLDNVQCKGQEEHLDACAHAGWFAHNCGHGEDAGVVCSGDWPELRLVSGSGRCSGRVEVLHRGAWGTVCDDLWDLNEAEVVCRQLGCGPAVSALGKAHFGPGSGDIFLDNMQCAGAERYLGQCAHSGWSEHNCGHQEDAGVICSDRARPSTPASSRWPPRPGAGGPPGASWGLTGPSLSAGDWPELRLVGGSGRCSGRVEVLHRGAWGTVCDDLWDLNEAEVVCRQLGCGRAVSALGKAHFGPGSGNIFLDNLQCAGAERYLGQCAHSGWSEHNCGHHEDAGVICSVSDAIQPSHPLPSPSPSALNLSQHHHLFPTTYSSTSSELRLVGDSGRCSGCVEILHQGAWGTVCDDLRDLKEAGVMCWQLGCGWAIAAPGKAHFGPGSGDTLLDSFQCSGNERHLGQCPSSGWSTTAVVTMRMLASPQPTPAPSLRLGDGSHRCEGRVEVSYNGTWGTVCDDSWDLTDARVVCRQLGCGEALSAPRQSHFGRGTGPIILDNVQCAGSEARVWQCTHSGWFSHNCGHHEDAGVVCSATWETPRASKAIFFNNVVLRLANGSQPCEGRVELHFNGSWGTVCDDGWDLQDAEVVCRQLSCGGAVSAPGRARFGRGLGPIALDDVKCVGTEARLWQCLHGGWFSHNCGHHEDAGVVCSAVFLPPTSIFLSSHSPPTPHHLPSPCLGLRLADGANRCEGRVEVCHADTWGTVCDDSWSIEDAHVVCRQLGCGQAVSALPGARFSPGAGSILLDDVNCTGSESSLAQCPHSGWFTHNCGHHEDAGVVCSDLPVVRLAGSRSRCEGRVEIHHHGTWRTVCDNPWDLPAARVLCRQLGCRCRHLGLSGHNCGPHEVAGAICAGRQGTPWPVRQCLLPPADLRLVGGRSRCEGRVEVRREGVWGTVCDDHWSLRDARVVCRALGCGRALGALGRGRFGPGSGPILLDDVRCAGTEDALGRCAHAGWARHDCQHREDASVVCAGYQSPLERVNSTGSHLTLWYPRTTLSCWPHLFQVVIDRGYLRRLGYSSWDIHLNDELCQPPMTSGTREVMPEASCPPASVSGRHRAEVSVREESAGQGAGSTGHQLSPLLPGKPRLPQLLQLHQRPNQEPPRPSRRAAQGASAQVHLQGERPVSSGNPNHPSDPTLPFSGLPFQDLSRRGRQEYWSGLPCPPPGDLSNPGIKPRSPSLQDDSLPSEPPGKPKNTGLSYQGSPSNNTHLLCFVFLLCFTVPFPFWLGMVVFSSHQCIKDNTYINLHSRQKNVARFKFNIFSILTSYDVIYLQCKITICKVGDHSSRCPQGCAGRSKRGTGLRKATGEQTEHFQIVGPLEIHKGTDQRKAHG</sequence>
<feature type="disulfide bond" evidence="5">
    <location>
        <begin position="354"/>
        <end position="415"/>
    </location>
</feature>
<evidence type="ECO:0000256" key="2">
    <source>
        <dbReference type="ARBA" id="ARBA00022737"/>
    </source>
</evidence>
<feature type="disulfide bond" evidence="5">
    <location>
        <begin position="617"/>
        <end position="627"/>
    </location>
</feature>
<keyword evidence="7" id="KW-1133">Transmembrane helix</keyword>
<feature type="disulfide bond" evidence="5">
    <location>
        <begin position="1398"/>
        <end position="1462"/>
    </location>
</feature>
<feature type="region of interest" description="Disordered" evidence="6">
    <location>
        <begin position="12"/>
        <end position="38"/>
    </location>
</feature>
<keyword evidence="7" id="KW-0812">Transmembrane</keyword>